<dbReference type="InterPro" id="IPR008280">
    <property type="entry name" value="Tub_FtsZ_C"/>
</dbReference>
<name>A0ABU3KA64_9BACT</name>
<evidence type="ECO:0000256" key="1">
    <source>
        <dbReference type="ARBA" id="ARBA00009690"/>
    </source>
</evidence>
<evidence type="ECO:0000256" key="5">
    <source>
        <dbReference type="NCBIfam" id="TIGR00065"/>
    </source>
</evidence>
<comment type="caution">
    <text evidence="8">The sequence shown here is derived from an EMBL/GenBank/DDBJ whole genome shotgun (WGS) entry which is preliminary data.</text>
</comment>
<protein>
    <recommendedName>
        <fullName evidence="4 5">Cell division protein FtsZ</fullName>
    </recommendedName>
</protein>
<dbReference type="PANTHER" id="PTHR30314">
    <property type="entry name" value="CELL DIVISION PROTEIN FTSZ-RELATED"/>
    <property type="match status" value="1"/>
</dbReference>
<feature type="binding site" evidence="4">
    <location>
        <position position="143"/>
    </location>
    <ligand>
        <name>GTP</name>
        <dbReference type="ChEBI" id="CHEBI:37565"/>
    </ligand>
</feature>
<keyword evidence="4" id="KW-0963">Cytoplasm</keyword>
<dbReference type="InterPro" id="IPR020805">
    <property type="entry name" value="Cell_div_FtsZ_CS"/>
</dbReference>
<comment type="similarity">
    <text evidence="1 4">Belongs to the FtsZ family.</text>
</comment>
<dbReference type="Proteomes" id="UP001250932">
    <property type="component" value="Unassembled WGS sequence"/>
</dbReference>
<dbReference type="Pfam" id="PF00091">
    <property type="entry name" value="Tubulin"/>
    <property type="match status" value="1"/>
</dbReference>
<dbReference type="InterPro" id="IPR003008">
    <property type="entry name" value="Tubulin_FtsZ_GTPase"/>
</dbReference>
<feature type="binding site" evidence="4">
    <location>
        <begin position="108"/>
        <end position="110"/>
    </location>
    <ligand>
        <name>GTP</name>
        <dbReference type="ChEBI" id="CHEBI:37565"/>
    </ligand>
</feature>
<dbReference type="HAMAP" id="MF_00909">
    <property type="entry name" value="FtsZ"/>
    <property type="match status" value="1"/>
</dbReference>
<comment type="subcellular location">
    <subcellularLocation>
        <location evidence="4">Cytoplasm</location>
    </subcellularLocation>
    <text evidence="4">Assembles at midcell at the inner surface of the cytoplasmic membrane.</text>
</comment>
<evidence type="ECO:0000313" key="9">
    <source>
        <dbReference type="Proteomes" id="UP001250932"/>
    </source>
</evidence>
<dbReference type="PANTHER" id="PTHR30314:SF3">
    <property type="entry name" value="MITOCHONDRIAL DIVISION PROTEIN FSZA"/>
    <property type="match status" value="1"/>
</dbReference>
<keyword evidence="4 8" id="KW-0132">Cell division</keyword>
<comment type="subunit">
    <text evidence="4">Homodimer. Polymerizes to form a dynamic ring structure in a strictly GTP-dependent manner. Interacts directly with several other division proteins.</text>
</comment>
<feature type="binding site" evidence="4">
    <location>
        <begin position="21"/>
        <end position="25"/>
    </location>
    <ligand>
        <name>GTP</name>
        <dbReference type="ChEBI" id="CHEBI:37565"/>
    </ligand>
</feature>
<evidence type="ECO:0000256" key="3">
    <source>
        <dbReference type="ARBA" id="ARBA00023134"/>
    </source>
</evidence>
<dbReference type="PROSITE" id="PS01134">
    <property type="entry name" value="FTSZ_1"/>
    <property type="match status" value="1"/>
</dbReference>
<evidence type="ECO:0000259" key="7">
    <source>
        <dbReference type="SMART" id="SM00865"/>
    </source>
</evidence>
<keyword evidence="4" id="KW-0717">Septation</keyword>
<dbReference type="CDD" id="cd02201">
    <property type="entry name" value="FtsZ_type1"/>
    <property type="match status" value="1"/>
</dbReference>
<dbReference type="InterPro" id="IPR000158">
    <property type="entry name" value="Cell_div_FtsZ"/>
</dbReference>
<evidence type="ECO:0000256" key="4">
    <source>
        <dbReference type="HAMAP-Rule" id="MF_00909"/>
    </source>
</evidence>
<dbReference type="InterPro" id="IPR045061">
    <property type="entry name" value="FtsZ/CetZ"/>
</dbReference>
<dbReference type="SUPFAM" id="SSF52490">
    <property type="entry name" value="Tubulin nucleotide-binding domain-like"/>
    <property type="match status" value="1"/>
</dbReference>
<organism evidence="8 9">
    <name type="scientific">Candidatus Nitronereus thalassa</name>
    <dbReference type="NCBI Taxonomy" id="3020898"/>
    <lineage>
        <taxon>Bacteria</taxon>
        <taxon>Pseudomonadati</taxon>
        <taxon>Nitrospirota</taxon>
        <taxon>Nitrospiria</taxon>
        <taxon>Nitrospirales</taxon>
        <taxon>Nitrospiraceae</taxon>
        <taxon>Candidatus Nitronereus</taxon>
    </lineage>
</organism>
<evidence type="ECO:0000259" key="6">
    <source>
        <dbReference type="SMART" id="SM00864"/>
    </source>
</evidence>
<accession>A0ABU3KA64</accession>
<dbReference type="InterPro" id="IPR037103">
    <property type="entry name" value="Tubulin/FtsZ-like_C"/>
</dbReference>
<feature type="domain" description="Tubulin/FtsZ GTPase" evidence="6">
    <location>
        <begin position="13"/>
        <end position="205"/>
    </location>
</feature>
<comment type="function">
    <text evidence="4">Essential cell division protein that forms a contractile ring structure (Z ring) at the future cell division site. The regulation of the ring assembly controls the timing and the location of cell division. One of the functions of the FtsZ ring is to recruit other cell division proteins to the septum to produce a new cell wall between the dividing cells. Binds GTP and shows GTPase activity.</text>
</comment>
<feature type="binding site" evidence="4">
    <location>
        <position position="139"/>
    </location>
    <ligand>
        <name>GTP</name>
        <dbReference type="ChEBI" id="CHEBI:37565"/>
    </ligand>
</feature>
<evidence type="ECO:0000256" key="2">
    <source>
        <dbReference type="ARBA" id="ARBA00022741"/>
    </source>
</evidence>
<keyword evidence="9" id="KW-1185">Reference proteome</keyword>
<dbReference type="Gene3D" id="3.40.50.1440">
    <property type="entry name" value="Tubulin/FtsZ, GTPase domain"/>
    <property type="match status" value="1"/>
</dbReference>
<gene>
    <name evidence="4 8" type="primary">ftsZ</name>
    <name evidence="8" type="ORF">PPG34_13395</name>
</gene>
<dbReference type="SMART" id="SM00865">
    <property type="entry name" value="Tubulin_C"/>
    <property type="match status" value="1"/>
</dbReference>
<dbReference type="RefSeq" id="WP_313833916.1">
    <property type="nucleotide sequence ID" value="NZ_JAQOUE010000001.1"/>
</dbReference>
<dbReference type="EMBL" id="JAQOUE010000001">
    <property type="protein sequence ID" value="MDT7043349.1"/>
    <property type="molecule type" value="Genomic_DNA"/>
</dbReference>
<dbReference type="SMART" id="SM00864">
    <property type="entry name" value="Tubulin"/>
    <property type="match status" value="1"/>
</dbReference>
<dbReference type="PRINTS" id="PR00423">
    <property type="entry name" value="CELLDVISFTSZ"/>
</dbReference>
<dbReference type="InterPro" id="IPR036525">
    <property type="entry name" value="Tubulin/FtsZ_GTPase_sf"/>
</dbReference>
<reference evidence="8 9" key="1">
    <citation type="journal article" date="2023" name="ISME J.">
        <title>Cultivation and genomic characterization of novel and ubiquitous marine nitrite-oxidizing bacteria from the Nitrospirales.</title>
        <authorList>
            <person name="Mueller A.J."/>
            <person name="Daebeler A."/>
            <person name="Herbold C.W."/>
            <person name="Kirkegaard R.H."/>
            <person name="Daims H."/>
        </authorList>
    </citation>
    <scope>NUCLEOTIDE SEQUENCE [LARGE SCALE GENOMIC DNA]</scope>
    <source>
        <strain evidence="8 9">EB</strain>
    </source>
</reference>
<feature type="binding site" evidence="4">
    <location>
        <position position="187"/>
    </location>
    <ligand>
        <name>GTP</name>
        <dbReference type="ChEBI" id="CHEBI:37565"/>
    </ligand>
</feature>
<keyword evidence="4" id="KW-0131">Cell cycle</keyword>
<feature type="domain" description="Tubulin/FtsZ 2-layer sandwich" evidence="7">
    <location>
        <begin position="207"/>
        <end position="325"/>
    </location>
</feature>
<keyword evidence="2 4" id="KW-0547">Nucleotide-binding</keyword>
<dbReference type="NCBIfam" id="TIGR00065">
    <property type="entry name" value="ftsZ"/>
    <property type="match status" value="1"/>
</dbReference>
<sequence length="401" mass="42765">MITFQEQDFSPIRIKVIGVGGAGCNAVNTMVAAGLSKVEFIIANTDMQSLSKSPASYKIQLGPERTKGLGAGAKPEIGKESAIESEQQIREALEGADMVFVTAGMGGGTGTGGAPVAASIARELGILTVGVVTKPFQYEGHRRMGYAEEGLRELRRHVDSLLVIPNQKLLNLVEKNTPLLEAFKVADDVLRQAIKGITDVITTPGLVNVDFADVQTIMSYSGRAVMGMGIAKGTNRALEAAKQAISSPLLEDGSVEGAKGLLLNITGGMNLSLHEVDEASQVAKEAADPQANIIVGQVIDPDLEDEVVVTVIATGFEQQEPKAKPQPIVSPAIKERENPFVQAAPQPAFAAVRSAPESEDSDLDRPTFMRRMESGRRGPNQGNILVDEDWDVPTFLRRRGN</sequence>
<dbReference type="Gene3D" id="3.30.1330.20">
    <property type="entry name" value="Tubulin/FtsZ, C-terminal domain"/>
    <property type="match status" value="1"/>
</dbReference>
<dbReference type="InterPro" id="IPR024757">
    <property type="entry name" value="FtsZ_C"/>
</dbReference>
<evidence type="ECO:0000313" key="8">
    <source>
        <dbReference type="EMBL" id="MDT7043349.1"/>
    </source>
</evidence>
<dbReference type="SUPFAM" id="SSF55307">
    <property type="entry name" value="Tubulin C-terminal domain-like"/>
    <property type="match status" value="1"/>
</dbReference>
<dbReference type="GO" id="GO:0051301">
    <property type="term" value="P:cell division"/>
    <property type="evidence" value="ECO:0007669"/>
    <property type="project" value="UniProtKB-KW"/>
</dbReference>
<dbReference type="Pfam" id="PF12327">
    <property type="entry name" value="FtsZ_C"/>
    <property type="match status" value="1"/>
</dbReference>
<dbReference type="InterPro" id="IPR018316">
    <property type="entry name" value="Tubulin/FtsZ_2-layer-sand-dom"/>
</dbReference>
<keyword evidence="3 4" id="KW-0342">GTP-binding</keyword>
<proteinExistence type="inferred from homology"/>